<protein>
    <submittedName>
        <fullName evidence="5">RNA methyltransferase</fullName>
    </submittedName>
</protein>
<dbReference type="CDD" id="cd18095">
    <property type="entry name" value="SpoU-like_rRNA-MTase"/>
    <property type="match status" value="1"/>
</dbReference>
<dbReference type="InterPro" id="IPR029026">
    <property type="entry name" value="tRNA_m1G_MTases_N"/>
</dbReference>
<evidence type="ECO:0000313" key="5">
    <source>
        <dbReference type="EMBL" id="TFZ40275.1"/>
    </source>
</evidence>
<dbReference type="PANTHER" id="PTHR43191">
    <property type="entry name" value="RRNA METHYLTRANSFERASE 3"/>
    <property type="match status" value="1"/>
</dbReference>
<evidence type="ECO:0000256" key="2">
    <source>
        <dbReference type="ARBA" id="ARBA00022603"/>
    </source>
</evidence>
<dbReference type="GO" id="GO:0008173">
    <property type="term" value="F:RNA methyltransferase activity"/>
    <property type="evidence" value="ECO:0007669"/>
    <property type="project" value="InterPro"/>
</dbReference>
<organism evidence="5 6">
    <name type="scientific">Soehngenia longivitae</name>
    <dbReference type="NCBI Taxonomy" id="2562294"/>
    <lineage>
        <taxon>Bacteria</taxon>
        <taxon>Bacillati</taxon>
        <taxon>Bacillota</taxon>
        <taxon>Tissierellia</taxon>
        <taxon>Tissierellales</taxon>
        <taxon>Tissierellaceae</taxon>
        <taxon>Soehngenia</taxon>
    </lineage>
</organism>
<reference evidence="5 6" key="1">
    <citation type="submission" date="2019-03" db="EMBL/GenBank/DDBJ databases">
        <title>Draft genome sequence data and analysis of a Fermenting Bacterium, Soehngenia longevitae strain 1933PT, isolated from petroleum reservoir in Azerbaijan.</title>
        <authorList>
            <person name="Grouzdev D.S."/>
            <person name="Bidzhieva S.K."/>
            <person name="Sokolova D.S."/>
            <person name="Tourova T.P."/>
            <person name="Poltaraus A.B."/>
            <person name="Nazina T.N."/>
        </authorList>
    </citation>
    <scope>NUCLEOTIDE SEQUENCE [LARGE SCALE GENOMIC DNA]</scope>
    <source>
        <strain evidence="5 6">1933P</strain>
    </source>
</reference>
<evidence type="ECO:0000259" key="4">
    <source>
        <dbReference type="SMART" id="SM00967"/>
    </source>
</evidence>
<dbReference type="Pfam" id="PF00588">
    <property type="entry name" value="SpoU_methylase"/>
    <property type="match status" value="1"/>
</dbReference>
<keyword evidence="3 5" id="KW-0808">Transferase</keyword>
<dbReference type="GO" id="GO:0032259">
    <property type="term" value="P:methylation"/>
    <property type="evidence" value="ECO:0007669"/>
    <property type="project" value="UniProtKB-KW"/>
</dbReference>
<gene>
    <name evidence="5" type="ORF">E4100_05540</name>
</gene>
<dbReference type="Proteomes" id="UP000298381">
    <property type="component" value="Unassembled WGS sequence"/>
</dbReference>
<dbReference type="GO" id="GO:0005737">
    <property type="term" value="C:cytoplasm"/>
    <property type="evidence" value="ECO:0007669"/>
    <property type="project" value="UniProtKB-ARBA"/>
</dbReference>
<dbReference type="InterPro" id="IPR013123">
    <property type="entry name" value="SpoU_subst-bd"/>
</dbReference>
<dbReference type="Gene3D" id="3.30.1330.30">
    <property type="match status" value="1"/>
</dbReference>
<dbReference type="GO" id="GO:0003723">
    <property type="term" value="F:RNA binding"/>
    <property type="evidence" value="ECO:0007669"/>
    <property type="project" value="InterPro"/>
</dbReference>
<dbReference type="InterPro" id="IPR001537">
    <property type="entry name" value="SpoU_MeTrfase"/>
</dbReference>
<comment type="caution">
    <text evidence="5">The sequence shown here is derived from an EMBL/GenBank/DDBJ whole genome shotgun (WGS) entry which is preliminary data.</text>
</comment>
<dbReference type="InterPro" id="IPR051259">
    <property type="entry name" value="rRNA_Methyltransferase"/>
</dbReference>
<dbReference type="SUPFAM" id="SSF75217">
    <property type="entry name" value="alpha/beta knot"/>
    <property type="match status" value="1"/>
</dbReference>
<feature type="domain" description="RNA 2-O ribose methyltransferase substrate binding" evidence="4">
    <location>
        <begin position="34"/>
        <end position="109"/>
    </location>
</feature>
<dbReference type="AlphaFoldDB" id="A0A4Z0D5X8"/>
<dbReference type="InterPro" id="IPR029064">
    <property type="entry name" value="Ribosomal_eL30-like_sf"/>
</dbReference>
<dbReference type="InterPro" id="IPR053888">
    <property type="entry name" value="MRM3-like_sub_bind"/>
</dbReference>
<comment type="similarity">
    <text evidence="1">Belongs to the class IV-like SAM-binding methyltransferase superfamily. RNA methyltransferase TrmH family.</text>
</comment>
<dbReference type="EMBL" id="SRIB01000006">
    <property type="protein sequence ID" value="TFZ40275.1"/>
    <property type="molecule type" value="Genomic_DNA"/>
</dbReference>
<dbReference type="PANTHER" id="PTHR43191:SF2">
    <property type="entry name" value="RRNA METHYLTRANSFERASE 3, MITOCHONDRIAL"/>
    <property type="match status" value="1"/>
</dbReference>
<dbReference type="Gene3D" id="3.40.1280.10">
    <property type="match status" value="1"/>
</dbReference>
<keyword evidence="2 5" id="KW-0489">Methyltransferase</keyword>
<proteinExistence type="inferred from homology"/>
<dbReference type="InterPro" id="IPR029028">
    <property type="entry name" value="Alpha/beta_knot_MTases"/>
</dbReference>
<accession>A0A4Z0D5X8</accession>
<evidence type="ECO:0000256" key="3">
    <source>
        <dbReference type="ARBA" id="ARBA00022679"/>
    </source>
</evidence>
<dbReference type="GO" id="GO:0006396">
    <property type="term" value="P:RNA processing"/>
    <property type="evidence" value="ECO:0007669"/>
    <property type="project" value="InterPro"/>
</dbReference>
<dbReference type="RefSeq" id="WP_135271048.1">
    <property type="nucleotide sequence ID" value="NZ_SRIB01000006.1"/>
</dbReference>
<name>A0A4Z0D5X8_9FIRM</name>
<evidence type="ECO:0000313" key="6">
    <source>
        <dbReference type="Proteomes" id="UP000298381"/>
    </source>
</evidence>
<dbReference type="SUPFAM" id="SSF55315">
    <property type="entry name" value="L30e-like"/>
    <property type="match status" value="1"/>
</dbReference>
<sequence length="264" mass="29589">MNDIRRISSRENKFIKLVRSLENRNSRWNKNLFIIEGEKILLEALEYNQRIECIMISEKANLSETITQSLSRKMDKTDVFVLDHKLFESISKLENSQGILAVVNFRLSNIKDIQSNSILLYSDGIQDPGNLGTIIRTIDAFGLDGLILGANTVDPYNPKVIRATMGSIFRVPIFLNSIGREGILELKNRGFRFLATIPKDGIPVNEFDFKSGDIIVIGNEGRGVSDIVKELASDFLMINMKGNAESLNASIAASIIMYEISTKI</sequence>
<dbReference type="SMART" id="SM00967">
    <property type="entry name" value="SpoU_sub_bind"/>
    <property type="match status" value="1"/>
</dbReference>
<dbReference type="OrthoDB" id="9785673at2"/>
<evidence type="ECO:0000256" key="1">
    <source>
        <dbReference type="ARBA" id="ARBA00007228"/>
    </source>
</evidence>
<keyword evidence="6" id="KW-1185">Reference proteome</keyword>
<dbReference type="Pfam" id="PF22435">
    <property type="entry name" value="MRM3-like_sub_bind"/>
    <property type="match status" value="1"/>
</dbReference>